<evidence type="ECO:0000256" key="2">
    <source>
        <dbReference type="SAM" id="SignalP"/>
    </source>
</evidence>
<feature type="region of interest" description="Disordered" evidence="1">
    <location>
        <begin position="30"/>
        <end position="104"/>
    </location>
</feature>
<dbReference type="HOGENOM" id="CLU_1259229_0_0_11"/>
<evidence type="ECO:0000313" key="4">
    <source>
        <dbReference type="Proteomes" id="UP000018291"/>
    </source>
</evidence>
<organism evidence="3 4">
    <name type="scientific">Candidatus Neomicrothrix parvicella RN1</name>
    <dbReference type="NCBI Taxonomy" id="1229780"/>
    <lineage>
        <taxon>Bacteria</taxon>
        <taxon>Bacillati</taxon>
        <taxon>Actinomycetota</taxon>
        <taxon>Acidimicrobiia</taxon>
        <taxon>Acidimicrobiales</taxon>
        <taxon>Microthrixaceae</taxon>
        <taxon>Candidatus Neomicrothrix</taxon>
    </lineage>
</organism>
<sequence length="222" mass="22793">MGRSTISVKLLLILTVGGVCLTGCGQATSTSTAKAADSTTNNSTTTAPTTTAIPAPATEPPPPTTPPTATAPKPTAAAATEPPPPTTPPPAAPEPPKAPQAGPEYFFDSYGSRYAAFKSPSGGITCDIHNDAADCIVVENSWNDIPPDEGCDATWGLSVAVSDGEGIFTCRGDATAQGPVLPYGYEIEFGPFLCHSKETGVTCDNQETGHGFKVNRASFDLY</sequence>
<reference evidence="3 4" key="1">
    <citation type="journal article" date="2013" name="ISME J.">
        <title>Metabolic model for the filamentous 'Candidatus Microthrix parvicella' based on genomic and metagenomic analyses.</title>
        <authorList>
            <person name="Jon McIlroy S."/>
            <person name="Kristiansen R."/>
            <person name="Albertsen M."/>
            <person name="Michael Karst S."/>
            <person name="Rossetti S."/>
            <person name="Lund Nielsen J."/>
            <person name="Tandoi V."/>
            <person name="James Seviour R."/>
            <person name="Nielsen P.H."/>
        </authorList>
    </citation>
    <scope>NUCLEOTIDE SEQUENCE [LARGE SCALE GENOMIC DNA]</scope>
    <source>
        <strain evidence="3 4">RN1</strain>
    </source>
</reference>
<dbReference type="EMBL" id="CANL01000029">
    <property type="protein sequence ID" value="CCM64294.1"/>
    <property type="molecule type" value="Genomic_DNA"/>
</dbReference>
<feature type="compositionally biased region" description="Pro residues" evidence="1">
    <location>
        <begin position="57"/>
        <end position="66"/>
    </location>
</feature>
<proteinExistence type="predicted"/>
<feature type="compositionally biased region" description="Low complexity" evidence="1">
    <location>
        <begin position="30"/>
        <end position="56"/>
    </location>
</feature>
<dbReference type="eggNOG" id="COG0515">
    <property type="taxonomic scope" value="Bacteria"/>
</dbReference>
<gene>
    <name evidence="3" type="ORF">BN381_350154</name>
</gene>
<evidence type="ECO:0000256" key="1">
    <source>
        <dbReference type="SAM" id="MobiDB-lite"/>
    </source>
</evidence>
<dbReference type="Pfam" id="PF20341">
    <property type="entry name" value="DUF6636"/>
    <property type="match status" value="1"/>
</dbReference>
<dbReference type="AlphaFoldDB" id="R4Z0A0"/>
<dbReference type="STRING" id="1229780.BN381_350154"/>
<comment type="caution">
    <text evidence="3">The sequence shown here is derived from an EMBL/GenBank/DDBJ whole genome shotgun (WGS) entry which is preliminary data.</text>
</comment>
<dbReference type="RefSeq" id="WP_012228111.1">
    <property type="nucleotide sequence ID" value="NZ_HG422565.1"/>
</dbReference>
<protein>
    <submittedName>
        <fullName evidence="3">Uncharacterized protein</fullName>
    </submittedName>
</protein>
<accession>R4Z0A0</accession>
<feature type="chain" id="PRO_5004374538" evidence="2">
    <location>
        <begin position="36"/>
        <end position="222"/>
    </location>
</feature>
<dbReference type="InterPro" id="IPR046576">
    <property type="entry name" value="DUF6636"/>
</dbReference>
<keyword evidence="2" id="KW-0732">Signal</keyword>
<name>R4Z0A0_9ACTN</name>
<feature type="compositionally biased region" description="Pro residues" evidence="1">
    <location>
        <begin position="81"/>
        <end position="98"/>
    </location>
</feature>
<feature type="compositionally biased region" description="Low complexity" evidence="1">
    <location>
        <begin position="67"/>
        <end position="80"/>
    </location>
</feature>
<keyword evidence="4" id="KW-1185">Reference proteome</keyword>
<feature type="signal peptide" evidence="2">
    <location>
        <begin position="1"/>
        <end position="35"/>
    </location>
</feature>
<evidence type="ECO:0000313" key="3">
    <source>
        <dbReference type="EMBL" id="CCM64294.1"/>
    </source>
</evidence>
<dbReference type="Proteomes" id="UP000018291">
    <property type="component" value="Unassembled WGS sequence"/>
</dbReference>
<dbReference type="OrthoDB" id="4485680at2"/>